<reference evidence="3" key="1">
    <citation type="submission" date="2022-11" db="UniProtKB">
        <authorList>
            <consortium name="WormBaseParasite"/>
        </authorList>
    </citation>
    <scope>IDENTIFICATION</scope>
</reference>
<proteinExistence type="predicted"/>
<dbReference type="GO" id="GO:0006508">
    <property type="term" value="P:proteolysis"/>
    <property type="evidence" value="ECO:0007669"/>
    <property type="project" value="InterPro"/>
</dbReference>
<accession>A0A915L6Z2</accession>
<organism evidence="2 3">
    <name type="scientific">Romanomermis culicivorax</name>
    <name type="common">Nematode worm</name>
    <dbReference type="NCBI Taxonomy" id="13658"/>
    <lineage>
        <taxon>Eukaryota</taxon>
        <taxon>Metazoa</taxon>
        <taxon>Ecdysozoa</taxon>
        <taxon>Nematoda</taxon>
        <taxon>Enoplea</taxon>
        <taxon>Dorylaimia</taxon>
        <taxon>Mermithida</taxon>
        <taxon>Mermithoidea</taxon>
        <taxon>Mermithidae</taxon>
        <taxon>Romanomermis</taxon>
    </lineage>
</organism>
<dbReference type="Gene3D" id="3.40.390.10">
    <property type="entry name" value="Collagenase (Catalytic Domain)"/>
    <property type="match status" value="1"/>
</dbReference>
<dbReference type="InterPro" id="IPR024079">
    <property type="entry name" value="MetalloPept_cat_dom_sf"/>
</dbReference>
<feature type="domain" description="Peptidase M12A" evidence="1">
    <location>
        <begin position="21"/>
        <end position="86"/>
    </location>
</feature>
<sequence length="173" mass="19567">MYFNNEPLRMPQTLFFGETAIRERNFVNLALEYWQNGTCLNFELRDDVPHWNRVVFQKASTCDSMLGRLPGNDVQVIHLSDICCEKVYALSSLHASGTDLSIPEPVTAVGVQRVSRGTCAKESCRRWAFRTTLNTLLLLLEPMSLVAVHNLGSSIVFYGTTVVIIVQRQTAWE</sequence>
<protein>
    <submittedName>
        <fullName evidence="3">Peptidase M12A domain-containing protein</fullName>
    </submittedName>
</protein>
<dbReference type="Proteomes" id="UP000887565">
    <property type="component" value="Unplaced"/>
</dbReference>
<dbReference type="WBParaSite" id="nRc.2.0.1.t46577-RA">
    <property type="protein sequence ID" value="nRc.2.0.1.t46577-RA"/>
    <property type="gene ID" value="nRc.2.0.1.g46577"/>
</dbReference>
<keyword evidence="2" id="KW-1185">Reference proteome</keyword>
<evidence type="ECO:0000259" key="1">
    <source>
        <dbReference type="Pfam" id="PF01400"/>
    </source>
</evidence>
<dbReference type="GO" id="GO:0004222">
    <property type="term" value="F:metalloendopeptidase activity"/>
    <property type="evidence" value="ECO:0007669"/>
    <property type="project" value="InterPro"/>
</dbReference>
<name>A0A915L6Z2_ROMCU</name>
<dbReference type="InterPro" id="IPR001506">
    <property type="entry name" value="Peptidase_M12A"/>
</dbReference>
<evidence type="ECO:0000313" key="3">
    <source>
        <dbReference type="WBParaSite" id="nRc.2.0.1.t46577-RA"/>
    </source>
</evidence>
<dbReference type="SUPFAM" id="SSF55486">
    <property type="entry name" value="Metalloproteases ('zincins'), catalytic domain"/>
    <property type="match status" value="1"/>
</dbReference>
<evidence type="ECO:0000313" key="2">
    <source>
        <dbReference type="Proteomes" id="UP000887565"/>
    </source>
</evidence>
<dbReference type="Pfam" id="PF01400">
    <property type="entry name" value="Astacin"/>
    <property type="match status" value="1"/>
</dbReference>
<dbReference type="AlphaFoldDB" id="A0A915L6Z2"/>